<dbReference type="SUPFAM" id="SSF52096">
    <property type="entry name" value="ClpP/crotonase"/>
    <property type="match status" value="1"/>
</dbReference>
<accession>E6PR55</accession>
<reference evidence="2" key="1">
    <citation type="submission" date="2009-10" db="EMBL/GenBank/DDBJ databases">
        <title>Diversity of trophic interactions inside an arsenic-rich microbial ecosystem.</title>
        <authorList>
            <person name="Bertin P.N."/>
            <person name="Heinrich-Salmeron A."/>
            <person name="Pelletier E."/>
            <person name="Goulhen-Chollet F."/>
            <person name="Arsene-Ploetze F."/>
            <person name="Gallien S."/>
            <person name="Calteau A."/>
            <person name="Vallenet D."/>
            <person name="Casiot C."/>
            <person name="Chane-Woon-Ming B."/>
            <person name="Giloteaux L."/>
            <person name="Barakat M."/>
            <person name="Bonnefoy V."/>
            <person name="Bruneel O."/>
            <person name="Chandler M."/>
            <person name="Cleiss J."/>
            <person name="Duran R."/>
            <person name="Elbaz-Poulichet F."/>
            <person name="Fonknechten N."/>
            <person name="Lauga B."/>
            <person name="Mornico D."/>
            <person name="Ortet P."/>
            <person name="Schaeffer C."/>
            <person name="Siguier P."/>
            <person name="Alexander Thil Smith A."/>
            <person name="Van Dorsselaer A."/>
            <person name="Weissenbach J."/>
            <person name="Medigue C."/>
            <person name="Le Paslier D."/>
        </authorList>
    </citation>
    <scope>NUCLEOTIDE SEQUENCE</scope>
</reference>
<evidence type="ECO:0000313" key="2">
    <source>
        <dbReference type="EMBL" id="CBH97410.1"/>
    </source>
</evidence>
<name>E6PR55_9ZZZZ</name>
<proteinExistence type="predicted"/>
<keyword evidence="2" id="KW-0413">Isomerase</keyword>
<dbReference type="EMBL" id="CABM01000042">
    <property type="protein sequence ID" value="CBH97410.1"/>
    <property type="molecule type" value="Genomic_DNA"/>
</dbReference>
<dbReference type="GO" id="GO:0016853">
    <property type="term" value="F:isomerase activity"/>
    <property type="evidence" value="ECO:0007669"/>
    <property type="project" value="UniProtKB-KW"/>
</dbReference>
<gene>
    <name evidence="2" type="ORF">CARN2_2882</name>
</gene>
<dbReference type="AlphaFoldDB" id="E6PR55"/>
<dbReference type="InterPro" id="IPR029045">
    <property type="entry name" value="ClpP/crotonase-like_dom_sf"/>
</dbReference>
<comment type="caution">
    <text evidence="2">The sequence shown here is derived from an EMBL/GenBank/DDBJ whole genome shotgun (WGS) entry which is preliminary data.</text>
</comment>
<evidence type="ECO:0000256" key="1">
    <source>
        <dbReference type="SAM" id="MobiDB-lite"/>
    </source>
</evidence>
<organism evidence="2">
    <name type="scientific">mine drainage metagenome</name>
    <dbReference type="NCBI Taxonomy" id="410659"/>
    <lineage>
        <taxon>unclassified sequences</taxon>
        <taxon>metagenomes</taxon>
        <taxon>ecological metagenomes</taxon>
    </lineage>
</organism>
<feature type="region of interest" description="Disordered" evidence="1">
    <location>
        <begin position="50"/>
        <end position="90"/>
    </location>
</feature>
<protein>
    <submittedName>
        <fullName evidence="2">Enoyl-CoA hydratase/isomerase</fullName>
    </submittedName>
</protein>
<dbReference type="Gene3D" id="3.30.300.220">
    <property type="match status" value="1"/>
</dbReference>
<sequence length="90" mass="9559">MTDSANAPVLLQREGAVAHIVLDRPEQLNVIDVGMARALLEVCEAVAGAAEKTQRQTPQAQAAGGVRKRLCGGRPDRLIARFPSPCRSPS</sequence>